<gene>
    <name evidence="2" type="ORF">ECRASSUSDP1_LOCUS21030</name>
</gene>
<evidence type="ECO:0000313" key="3">
    <source>
        <dbReference type="Proteomes" id="UP001295684"/>
    </source>
</evidence>
<evidence type="ECO:0000313" key="2">
    <source>
        <dbReference type="EMBL" id="CAI2379617.1"/>
    </source>
</evidence>
<evidence type="ECO:0000256" key="1">
    <source>
        <dbReference type="SAM" id="Phobius"/>
    </source>
</evidence>
<feature type="transmembrane region" description="Helical" evidence="1">
    <location>
        <begin position="149"/>
        <end position="171"/>
    </location>
</feature>
<proteinExistence type="predicted"/>
<keyword evidence="1" id="KW-0472">Membrane</keyword>
<feature type="transmembrane region" description="Helical" evidence="1">
    <location>
        <begin position="119"/>
        <end position="137"/>
    </location>
</feature>
<protein>
    <submittedName>
        <fullName evidence="2">Uncharacterized protein</fullName>
    </submittedName>
</protein>
<keyword evidence="1" id="KW-1133">Transmembrane helix</keyword>
<comment type="caution">
    <text evidence="2">The sequence shown here is derived from an EMBL/GenBank/DDBJ whole genome shotgun (WGS) entry which is preliminary data.</text>
</comment>
<keyword evidence="1" id="KW-0812">Transmembrane</keyword>
<dbReference type="EMBL" id="CAMPGE010021473">
    <property type="protein sequence ID" value="CAI2379617.1"/>
    <property type="molecule type" value="Genomic_DNA"/>
</dbReference>
<keyword evidence="3" id="KW-1185">Reference proteome</keyword>
<dbReference type="AlphaFoldDB" id="A0AAD1XV95"/>
<sequence length="219" mass="26067">MSSKDPETDSKYKSLHKKYIDQNKEGFRFRQLEKQGINLPKIVENSIKFRLTDYLYPYHLFLDSGETVPTPDGGEFTLPNTMSLYYRKRRSLLWLYSKKCSDTLTEDEKSLRDQIEKKTFRANLGFKLVGLLMLINVRPYRSLTTKSVYGIMFDVLFAYYGFYMWVLSNVVPYQYTFDQYKPFVQKCHQIGLKVDEVPRYDLSQMSINKCKFYSYDPCF</sequence>
<dbReference type="Proteomes" id="UP001295684">
    <property type="component" value="Unassembled WGS sequence"/>
</dbReference>
<reference evidence="2" key="1">
    <citation type="submission" date="2023-07" db="EMBL/GenBank/DDBJ databases">
        <authorList>
            <consortium name="AG Swart"/>
            <person name="Singh M."/>
            <person name="Singh A."/>
            <person name="Seah K."/>
            <person name="Emmerich C."/>
        </authorList>
    </citation>
    <scope>NUCLEOTIDE SEQUENCE</scope>
    <source>
        <strain evidence="2">DP1</strain>
    </source>
</reference>
<name>A0AAD1XV95_EUPCR</name>
<accession>A0AAD1XV95</accession>
<organism evidence="2 3">
    <name type="scientific">Euplotes crassus</name>
    <dbReference type="NCBI Taxonomy" id="5936"/>
    <lineage>
        <taxon>Eukaryota</taxon>
        <taxon>Sar</taxon>
        <taxon>Alveolata</taxon>
        <taxon>Ciliophora</taxon>
        <taxon>Intramacronucleata</taxon>
        <taxon>Spirotrichea</taxon>
        <taxon>Hypotrichia</taxon>
        <taxon>Euplotida</taxon>
        <taxon>Euplotidae</taxon>
        <taxon>Moneuplotes</taxon>
    </lineage>
</organism>